<name>A0A9Q0KAI1_9MAGN</name>
<dbReference type="EMBL" id="JAMYWD010000007">
    <property type="protein sequence ID" value="KAJ4966864.1"/>
    <property type="molecule type" value="Genomic_DNA"/>
</dbReference>
<feature type="compositionally biased region" description="Basic and acidic residues" evidence="1">
    <location>
        <begin position="69"/>
        <end position="102"/>
    </location>
</feature>
<accession>A0A9Q0KAI1</accession>
<reference evidence="2" key="1">
    <citation type="journal article" date="2023" name="Plant J.">
        <title>The genome of the king protea, Protea cynaroides.</title>
        <authorList>
            <person name="Chang J."/>
            <person name="Duong T.A."/>
            <person name="Schoeman C."/>
            <person name="Ma X."/>
            <person name="Roodt D."/>
            <person name="Barker N."/>
            <person name="Li Z."/>
            <person name="Van de Peer Y."/>
            <person name="Mizrachi E."/>
        </authorList>
    </citation>
    <scope>NUCLEOTIDE SEQUENCE</scope>
    <source>
        <tissue evidence="2">Young leaves</tissue>
    </source>
</reference>
<protein>
    <submittedName>
        <fullName evidence="2">Uncharacterized protein</fullName>
    </submittedName>
</protein>
<dbReference type="OrthoDB" id="21449at2759"/>
<organism evidence="2 3">
    <name type="scientific">Protea cynaroides</name>
    <dbReference type="NCBI Taxonomy" id="273540"/>
    <lineage>
        <taxon>Eukaryota</taxon>
        <taxon>Viridiplantae</taxon>
        <taxon>Streptophyta</taxon>
        <taxon>Embryophyta</taxon>
        <taxon>Tracheophyta</taxon>
        <taxon>Spermatophyta</taxon>
        <taxon>Magnoliopsida</taxon>
        <taxon>Proteales</taxon>
        <taxon>Proteaceae</taxon>
        <taxon>Protea</taxon>
    </lineage>
</organism>
<proteinExistence type="predicted"/>
<evidence type="ECO:0000313" key="3">
    <source>
        <dbReference type="Proteomes" id="UP001141806"/>
    </source>
</evidence>
<feature type="region of interest" description="Disordered" evidence="1">
    <location>
        <begin position="145"/>
        <end position="169"/>
    </location>
</feature>
<keyword evidence="3" id="KW-1185">Reference proteome</keyword>
<comment type="caution">
    <text evidence="2">The sequence shown here is derived from an EMBL/GenBank/DDBJ whole genome shotgun (WGS) entry which is preliminary data.</text>
</comment>
<evidence type="ECO:0000256" key="1">
    <source>
        <dbReference type="SAM" id="MobiDB-lite"/>
    </source>
</evidence>
<feature type="region of interest" description="Disordered" evidence="1">
    <location>
        <begin position="63"/>
        <end position="116"/>
    </location>
</feature>
<dbReference type="PANTHER" id="PTHR47809">
    <property type="entry name" value="DNA-BINDING BROMODOMAIN-CONTAINING PROTEIN"/>
    <property type="match status" value="1"/>
</dbReference>
<evidence type="ECO:0000313" key="2">
    <source>
        <dbReference type="EMBL" id="KAJ4966864.1"/>
    </source>
</evidence>
<dbReference type="PANTHER" id="PTHR47809:SF2">
    <property type="entry name" value="DNA-BINDING BROMODOMAIN-CONTAINING PROTEIN"/>
    <property type="match status" value="1"/>
</dbReference>
<dbReference type="AlphaFoldDB" id="A0A9Q0KAI1"/>
<sequence>MYGVVPHQSRGAWHLLGTAVRWTAQCFTDRVDIPLETSPIDIPCSEDASSNFDNSAEHDVDADLEEQGEEVKLETAEHYSPKQKQERGVNEMDIEKNEEGKYSKLRQGDGFGEEPNVQSQALEMENKSVVIQLDIQKDDRSVQLNSEGKGVQHHDQDPTQSKQVDSQNRHRHTHIFENLLRDNPSVLELCATLFPDHSRSVWTGSHSLVCQRKSIHGSSIHERDVCVMDELVGPENSGGWMVCEDSHIQLNNDEDHSLSRIWPIYIATFAIRLKNDFLFLLFSHNIDLGGNVLSYWGNLSLSIPGLSFSLLRPSAGPGPPYTSLHKVQPPEEHTLLDSFLNLTH</sequence>
<dbReference type="Proteomes" id="UP001141806">
    <property type="component" value="Unassembled WGS sequence"/>
</dbReference>
<gene>
    <name evidence="2" type="ORF">NE237_018713</name>
</gene>